<dbReference type="PANTHER" id="PTHR46411">
    <property type="entry name" value="FAMILY ATPASE, PUTATIVE-RELATED"/>
    <property type="match status" value="1"/>
</dbReference>
<dbReference type="InterPro" id="IPR003959">
    <property type="entry name" value="ATPase_AAA_core"/>
</dbReference>
<dbReference type="InterPro" id="IPR027417">
    <property type="entry name" value="P-loop_NTPase"/>
</dbReference>
<dbReference type="Proteomes" id="UP001152024">
    <property type="component" value="Unassembled WGS sequence"/>
</dbReference>
<dbReference type="PANTHER" id="PTHR46411:SF3">
    <property type="entry name" value="AAA+ ATPASE DOMAIN-CONTAINING PROTEIN"/>
    <property type="match status" value="1"/>
</dbReference>
<gene>
    <name evidence="3" type="ORF">NW768_001061</name>
</gene>
<feature type="compositionally biased region" description="Polar residues" evidence="1">
    <location>
        <begin position="439"/>
        <end position="457"/>
    </location>
</feature>
<protein>
    <recommendedName>
        <fullName evidence="2">AAA+ ATPase domain-containing protein</fullName>
    </recommendedName>
</protein>
<dbReference type="EMBL" id="JAOQBH010000002">
    <property type="protein sequence ID" value="KAJ4139718.1"/>
    <property type="molecule type" value="Genomic_DNA"/>
</dbReference>
<dbReference type="Pfam" id="PF00004">
    <property type="entry name" value="AAA"/>
    <property type="match status" value="1"/>
</dbReference>
<organism evidence="3 4">
    <name type="scientific">Fusarium equiseti</name>
    <name type="common">Fusarium scirpi</name>
    <dbReference type="NCBI Taxonomy" id="61235"/>
    <lineage>
        <taxon>Eukaryota</taxon>
        <taxon>Fungi</taxon>
        <taxon>Dikarya</taxon>
        <taxon>Ascomycota</taxon>
        <taxon>Pezizomycotina</taxon>
        <taxon>Sordariomycetes</taxon>
        <taxon>Hypocreomycetidae</taxon>
        <taxon>Hypocreales</taxon>
        <taxon>Nectriaceae</taxon>
        <taxon>Fusarium</taxon>
        <taxon>Fusarium incarnatum-equiseti species complex</taxon>
    </lineage>
</organism>
<evidence type="ECO:0000313" key="3">
    <source>
        <dbReference type="EMBL" id="KAJ4139718.1"/>
    </source>
</evidence>
<sequence>MPRLSMNSSQKPPSKALYTTMLPAQKVDDAPDSLSDASSDSSLANAPTLTESIKRPSSPPKASNPQRIKIGEVVKTWARPTKPGDSSPDLNIDDPKEGEECRIQTLYEGAPKCNCCTNWVEEYPDNLRMNIEQEKEIKQKAIILRMRKSHSDGKLLELDSVVVQNSSLKQTLSEVFDGYQGITTSLKKLVFKAPFHPFYYRWNRFSDILERQRKENHPGYLFSQLLYKKLHAELRDEMAEIKDHMEQGVVTHNFLWALFEPGLLLFGIVDGKERFFIVEDCSYDREGHFILFTKFVDWNGHEFGYNNKASKICRFYGTENIAQLPIYPFHFHPSASGVKERAIERGRKFQELQGTHYKAYSGPLKLEVGRDQTIERKVEERVVIDASSYFDHKGRPLKLDNLAEDSIRPRLGVTDNRHIEPPTGEIHTMTEVQRQQYLFPRQNKTQNQRNATGLKQSSEQKEESGNGLNEKQLLLCNSNVKGYPLKTKIWGEFEIDHITDIAWNDDAFANLVLPSGYKNLVTCFVEGQASHTSDFDDIIQGKGLGVVILLVGTPGTGKTLTAEAVADNTRKPLYILSSGELGNEAEEVEHRLNEVLRLAEKWDAVLLFDECDVFLQQRSMDHLQHNEIVAVFLRVIEYYRGILILTTNRGNAIDGAFQSRIHLTLHYPDLDAAAREKVWRRCTIDSNSETSLSHQALKNLSQLPMNGRQIRNVVKISRILAGKEESRLGLKQIRTVLEATQQNNGLSLDVLGTDEAQD</sequence>
<dbReference type="CDD" id="cd19481">
    <property type="entry name" value="RecA-like_protease"/>
    <property type="match status" value="1"/>
</dbReference>
<feature type="domain" description="AAA+ ATPase" evidence="2">
    <location>
        <begin position="544"/>
        <end position="671"/>
    </location>
</feature>
<feature type="compositionally biased region" description="Low complexity" evidence="1">
    <location>
        <begin position="32"/>
        <end position="47"/>
    </location>
</feature>
<dbReference type="InterPro" id="IPR054289">
    <property type="entry name" value="DUF7025"/>
</dbReference>
<dbReference type="Pfam" id="PF22942">
    <property type="entry name" value="DUF7025"/>
    <property type="match status" value="1"/>
</dbReference>
<feature type="region of interest" description="Disordered" evidence="1">
    <location>
        <begin position="439"/>
        <end position="467"/>
    </location>
</feature>
<evidence type="ECO:0000259" key="2">
    <source>
        <dbReference type="SMART" id="SM00382"/>
    </source>
</evidence>
<dbReference type="SUPFAM" id="SSF52540">
    <property type="entry name" value="P-loop containing nucleoside triphosphate hydrolases"/>
    <property type="match status" value="1"/>
</dbReference>
<feature type="compositionally biased region" description="Polar residues" evidence="1">
    <location>
        <begin position="1"/>
        <end position="12"/>
    </location>
</feature>
<dbReference type="Gene3D" id="3.40.50.300">
    <property type="entry name" value="P-loop containing nucleotide triphosphate hydrolases"/>
    <property type="match status" value="1"/>
</dbReference>
<dbReference type="InterPro" id="IPR003593">
    <property type="entry name" value="AAA+_ATPase"/>
</dbReference>
<comment type="caution">
    <text evidence="3">The sequence shown here is derived from an EMBL/GenBank/DDBJ whole genome shotgun (WGS) entry which is preliminary data.</text>
</comment>
<keyword evidence="4" id="KW-1185">Reference proteome</keyword>
<reference evidence="3" key="1">
    <citation type="submission" date="2022-09" db="EMBL/GenBank/DDBJ databases">
        <title>Fusarium specimens isolated from Avocado Roots.</title>
        <authorList>
            <person name="Stajich J."/>
            <person name="Roper C."/>
            <person name="Heimlech-Rivalta G."/>
        </authorList>
    </citation>
    <scope>NUCLEOTIDE SEQUENCE</scope>
    <source>
        <strain evidence="3">CF00095</strain>
    </source>
</reference>
<evidence type="ECO:0000313" key="4">
    <source>
        <dbReference type="Proteomes" id="UP001152024"/>
    </source>
</evidence>
<accession>A0ABQ8RPG8</accession>
<feature type="region of interest" description="Disordered" evidence="1">
    <location>
        <begin position="1"/>
        <end position="68"/>
    </location>
</feature>
<proteinExistence type="predicted"/>
<name>A0ABQ8RPG8_FUSEQ</name>
<dbReference type="SMART" id="SM00382">
    <property type="entry name" value="AAA"/>
    <property type="match status" value="1"/>
</dbReference>
<evidence type="ECO:0000256" key="1">
    <source>
        <dbReference type="SAM" id="MobiDB-lite"/>
    </source>
</evidence>